<dbReference type="EMBL" id="QGNW01002597">
    <property type="protein sequence ID" value="RVW15715.1"/>
    <property type="molecule type" value="Genomic_DNA"/>
</dbReference>
<feature type="region of interest" description="Disordered" evidence="1">
    <location>
        <begin position="119"/>
        <end position="138"/>
    </location>
</feature>
<dbReference type="Proteomes" id="UP000288805">
    <property type="component" value="Unassembled WGS sequence"/>
</dbReference>
<sequence>MSSYRSSSKHQSRYAIFESLSKKPPTTMDDLFRRANKYSMLEDDVRAASQQVLVTNHPTKNDNTGSSKPSNQLRQANKRRNNRQQQQIILTLLNISYERLLSQIHDLSDFRWSEPIKTDSAKRDRNKKCSYHKDHDHTTKQCKSLHYLVEKLIRAKNLKQYVRATNKQRKVA</sequence>
<evidence type="ECO:0000313" key="3">
    <source>
        <dbReference type="Proteomes" id="UP000288805"/>
    </source>
</evidence>
<feature type="compositionally biased region" description="Polar residues" evidence="1">
    <location>
        <begin position="56"/>
        <end position="70"/>
    </location>
</feature>
<protein>
    <recommendedName>
        <fullName evidence="4">Reverse transcriptase domain-containing protein</fullName>
    </recommendedName>
</protein>
<evidence type="ECO:0008006" key="4">
    <source>
        <dbReference type="Google" id="ProtNLM"/>
    </source>
</evidence>
<feature type="region of interest" description="Disordered" evidence="1">
    <location>
        <begin position="56"/>
        <end position="83"/>
    </location>
</feature>
<comment type="caution">
    <text evidence="2">The sequence shown here is derived from an EMBL/GenBank/DDBJ whole genome shotgun (WGS) entry which is preliminary data.</text>
</comment>
<evidence type="ECO:0000256" key="1">
    <source>
        <dbReference type="SAM" id="MobiDB-lite"/>
    </source>
</evidence>
<proteinExistence type="predicted"/>
<accession>A0A438BXG8</accession>
<dbReference type="AlphaFoldDB" id="A0A438BXG8"/>
<evidence type="ECO:0000313" key="2">
    <source>
        <dbReference type="EMBL" id="RVW15715.1"/>
    </source>
</evidence>
<gene>
    <name evidence="2" type="ORF">CK203_075387</name>
</gene>
<reference evidence="2 3" key="1">
    <citation type="journal article" date="2018" name="PLoS Genet.">
        <title>Population sequencing reveals clonal diversity and ancestral inbreeding in the grapevine cultivar Chardonnay.</title>
        <authorList>
            <person name="Roach M.J."/>
            <person name="Johnson D.L."/>
            <person name="Bohlmann J."/>
            <person name="van Vuuren H.J."/>
            <person name="Jones S.J."/>
            <person name="Pretorius I.S."/>
            <person name="Schmidt S.A."/>
            <person name="Borneman A.R."/>
        </authorList>
    </citation>
    <scope>NUCLEOTIDE SEQUENCE [LARGE SCALE GENOMIC DNA]</scope>
    <source>
        <strain evidence="3">cv. Chardonnay</strain>
        <tissue evidence="2">Leaf</tissue>
    </source>
</reference>
<name>A0A438BXG8_VITVI</name>
<organism evidence="2 3">
    <name type="scientific">Vitis vinifera</name>
    <name type="common">Grape</name>
    <dbReference type="NCBI Taxonomy" id="29760"/>
    <lineage>
        <taxon>Eukaryota</taxon>
        <taxon>Viridiplantae</taxon>
        <taxon>Streptophyta</taxon>
        <taxon>Embryophyta</taxon>
        <taxon>Tracheophyta</taxon>
        <taxon>Spermatophyta</taxon>
        <taxon>Magnoliopsida</taxon>
        <taxon>eudicotyledons</taxon>
        <taxon>Gunneridae</taxon>
        <taxon>Pentapetalae</taxon>
        <taxon>rosids</taxon>
        <taxon>Vitales</taxon>
        <taxon>Vitaceae</taxon>
        <taxon>Viteae</taxon>
        <taxon>Vitis</taxon>
    </lineage>
</organism>